<dbReference type="Proteomes" id="UP000095300">
    <property type="component" value="Unassembled WGS sequence"/>
</dbReference>
<dbReference type="GO" id="GO:0003677">
    <property type="term" value="F:DNA binding"/>
    <property type="evidence" value="ECO:0007669"/>
    <property type="project" value="InterPro"/>
</dbReference>
<keyword evidence="5" id="KW-0539">Nucleus</keyword>
<evidence type="ECO:0000256" key="5">
    <source>
        <dbReference type="ARBA" id="ARBA00023242"/>
    </source>
</evidence>
<dbReference type="GO" id="GO:0003714">
    <property type="term" value="F:transcription corepressor activity"/>
    <property type="evidence" value="ECO:0007669"/>
    <property type="project" value="InterPro"/>
</dbReference>
<dbReference type="KEGG" id="scac:106093836"/>
<evidence type="ECO:0000259" key="8">
    <source>
        <dbReference type="PROSITE" id="PS51457"/>
    </source>
</evidence>
<dbReference type="PROSITE" id="PS51457">
    <property type="entry name" value="BEN"/>
    <property type="match status" value="1"/>
</dbReference>
<keyword evidence="3" id="KW-0805">Transcription regulation</keyword>
<protein>
    <recommendedName>
        <fullName evidence="8">BEN domain-containing protein</fullName>
    </recommendedName>
</protein>
<accession>A0A1I8NVU9</accession>
<dbReference type="AlphaFoldDB" id="A0A1I8NVU9"/>
<keyword evidence="10" id="KW-1185">Reference proteome</keyword>
<dbReference type="GO" id="GO:0005634">
    <property type="term" value="C:nucleus"/>
    <property type="evidence" value="ECO:0007669"/>
    <property type="project" value="UniProtKB-SubCell"/>
</dbReference>
<dbReference type="PANTHER" id="PTHR35346:SF1">
    <property type="entry name" value="BEN DOMAIN-CONTAINING PROTEIN 6"/>
    <property type="match status" value="1"/>
</dbReference>
<dbReference type="OrthoDB" id="8186171at2759"/>
<gene>
    <name evidence="9" type="primary">106093836</name>
</gene>
<dbReference type="SMART" id="SM01025">
    <property type="entry name" value="BEN"/>
    <property type="match status" value="1"/>
</dbReference>
<evidence type="ECO:0000313" key="9">
    <source>
        <dbReference type="EnsemblMetazoa" id="SCAU002486-PA"/>
    </source>
</evidence>
<dbReference type="PANTHER" id="PTHR35346">
    <property type="entry name" value="BEN DOMAIN-CONTAINING PROTEIN 6"/>
    <property type="match status" value="1"/>
</dbReference>
<keyword evidence="4" id="KW-0804">Transcription</keyword>
<dbReference type="InterPro" id="IPR018379">
    <property type="entry name" value="BEN_domain"/>
</dbReference>
<name>A0A1I8NVU9_STOCA</name>
<reference evidence="9" key="1">
    <citation type="submission" date="2020-05" db="UniProtKB">
        <authorList>
            <consortium name="EnsemblMetazoa"/>
        </authorList>
    </citation>
    <scope>IDENTIFICATION</scope>
    <source>
        <strain evidence="9">USDA</strain>
    </source>
</reference>
<dbReference type="InterPro" id="IPR037496">
    <property type="entry name" value="BEND6-like"/>
</dbReference>
<evidence type="ECO:0000256" key="2">
    <source>
        <dbReference type="ARBA" id="ARBA00022491"/>
    </source>
</evidence>
<evidence type="ECO:0000256" key="7">
    <source>
        <dbReference type="SAM" id="MobiDB-lite"/>
    </source>
</evidence>
<feature type="region of interest" description="Disordered" evidence="7">
    <location>
        <begin position="21"/>
        <end position="53"/>
    </location>
</feature>
<dbReference type="GO" id="GO:0045746">
    <property type="term" value="P:negative regulation of Notch signaling pathway"/>
    <property type="evidence" value="ECO:0007669"/>
    <property type="project" value="InterPro"/>
</dbReference>
<feature type="coiled-coil region" evidence="6">
    <location>
        <begin position="89"/>
        <end position="119"/>
    </location>
</feature>
<comment type="subcellular location">
    <subcellularLocation>
        <location evidence="1">Nucleus</location>
    </subcellularLocation>
</comment>
<evidence type="ECO:0000313" key="10">
    <source>
        <dbReference type="Proteomes" id="UP000095300"/>
    </source>
</evidence>
<keyword evidence="6" id="KW-0175">Coiled coil</keyword>
<dbReference type="STRING" id="35570.A0A1I8NVU9"/>
<evidence type="ECO:0000256" key="3">
    <source>
        <dbReference type="ARBA" id="ARBA00023015"/>
    </source>
</evidence>
<sequence length="324" mass="37259">MTEIMQHPVNIRKRRILEAFKEETSTPTTTKENSSDLVGLDLTTPRGESPTTPQEIRKKLVSLDKDEAKIIDMKLKVLETWELSKRRGIEKLVKDVEELQELEDKIEKLEELLYEKNIEIDEDRFEAFYQKQVHIQPTMEPLDLLYELQPQTPKREEQQTKRVKISATSTPITRKPEKADKADIIDKFVANEDGMVIIGPNGTMIPKAALTAINWSLSGAALTRKILMEVFDRETLAFHTLTGKPSPAFMDCDKPMKNQLDTLKVADIIHLVTQHTNLTPKEVRNAITTKCADENKMYRQREKKRLNAALKLQQQQQDQQGKTV</sequence>
<feature type="domain" description="BEN" evidence="8">
    <location>
        <begin position="199"/>
        <end position="298"/>
    </location>
</feature>
<dbReference type="Pfam" id="PF10523">
    <property type="entry name" value="BEN"/>
    <property type="match status" value="1"/>
</dbReference>
<organism evidence="9 10">
    <name type="scientific">Stomoxys calcitrans</name>
    <name type="common">Stable fly</name>
    <name type="synonym">Conops calcitrans</name>
    <dbReference type="NCBI Taxonomy" id="35570"/>
    <lineage>
        <taxon>Eukaryota</taxon>
        <taxon>Metazoa</taxon>
        <taxon>Ecdysozoa</taxon>
        <taxon>Arthropoda</taxon>
        <taxon>Hexapoda</taxon>
        <taxon>Insecta</taxon>
        <taxon>Pterygota</taxon>
        <taxon>Neoptera</taxon>
        <taxon>Endopterygota</taxon>
        <taxon>Diptera</taxon>
        <taxon>Brachycera</taxon>
        <taxon>Muscomorpha</taxon>
        <taxon>Muscoidea</taxon>
        <taxon>Muscidae</taxon>
        <taxon>Stomoxys</taxon>
    </lineage>
</organism>
<proteinExistence type="predicted"/>
<dbReference type="GO" id="GO:0045666">
    <property type="term" value="P:positive regulation of neuron differentiation"/>
    <property type="evidence" value="ECO:0007669"/>
    <property type="project" value="InterPro"/>
</dbReference>
<evidence type="ECO:0000256" key="6">
    <source>
        <dbReference type="SAM" id="Coils"/>
    </source>
</evidence>
<dbReference type="Gene3D" id="1.10.10.2590">
    <property type="entry name" value="BEN domain"/>
    <property type="match status" value="1"/>
</dbReference>
<evidence type="ECO:0000256" key="4">
    <source>
        <dbReference type="ARBA" id="ARBA00023163"/>
    </source>
</evidence>
<evidence type="ECO:0000256" key="1">
    <source>
        <dbReference type="ARBA" id="ARBA00004123"/>
    </source>
</evidence>
<keyword evidence="2" id="KW-0678">Repressor</keyword>
<dbReference type="VEuPathDB" id="VectorBase:SCAU002486"/>
<dbReference type="EnsemblMetazoa" id="SCAU002486-RA">
    <property type="protein sequence ID" value="SCAU002486-PA"/>
    <property type="gene ID" value="SCAU002486"/>
</dbReference>